<proteinExistence type="predicted"/>
<protein>
    <recommendedName>
        <fullName evidence="1">HD/PDEase domain-containing protein</fullName>
    </recommendedName>
</protein>
<evidence type="ECO:0000259" key="1">
    <source>
        <dbReference type="SMART" id="SM00471"/>
    </source>
</evidence>
<dbReference type="PANTHER" id="PTHR33594:SF1">
    <property type="entry name" value="HD_PDEASE DOMAIN-CONTAINING PROTEIN"/>
    <property type="match status" value="1"/>
</dbReference>
<name>A0A127ZKS6_9BASI</name>
<accession>A0A127ZKS6</accession>
<evidence type="ECO:0000313" key="2">
    <source>
        <dbReference type="EMBL" id="CDU26293.1"/>
    </source>
</evidence>
<dbReference type="SUPFAM" id="SSF109604">
    <property type="entry name" value="HD-domain/PDEase-like"/>
    <property type="match status" value="1"/>
</dbReference>
<dbReference type="PANTHER" id="PTHR33594">
    <property type="entry name" value="SUPERFAMILY HYDROLASE, PUTATIVE (AFU_ORTHOLOGUE AFUA_1G03035)-RELATED"/>
    <property type="match status" value="1"/>
</dbReference>
<dbReference type="SMART" id="SM00471">
    <property type="entry name" value="HDc"/>
    <property type="match status" value="1"/>
</dbReference>
<dbReference type="OrthoDB" id="16547at2759"/>
<organism evidence="2">
    <name type="scientific">Sporisorium scitamineum</name>
    <dbReference type="NCBI Taxonomy" id="49012"/>
    <lineage>
        <taxon>Eukaryota</taxon>
        <taxon>Fungi</taxon>
        <taxon>Dikarya</taxon>
        <taxon>Basidiomycota</taxon>
        <taxon>Ustilaginomycotina</taxon>
        <taxon>Ustilaginomycetes</taxon>
        <taxon>Ustilaginales</taxon>
        <taxon>Ustilaginaceae</taxon>
        <taxon>Sporisorium</taxon>
    </lineage>
</organism>
<reference evidence="2" key="1">
    <citation type="submission" date="2014-06" db="EMBL/GenBank/DDBJ databases">
        <authorList>
            <person name="Ju J."/>
            <person name="Zhang J."/>
        </authorList>
    </citation>
    <scope>NUCLEOTIDE SEQUENCE</scope>
    <source>
        <strain evidence="2">SscI8</strain>
    </source>
</reference>
<dbReference type="CDD" id="cd00077">
    <property type="entry name" value="HDc"/>
    <property type="match status" value="1"/>
</dbReference>
<gene>
    <name evidence="2" type="ORF">SPSC_06487</name>
</gene>
<dbReference type="Gene3D" id="1.10.3210.50">
    <property type="match status" value="1"/>
</dbReference>
<feature type="domain" description="HD/PDEase" evidence="1">
    <location>
        <begin position="45"/>
        <end position="184"/>
    </location>
</feature>
<sequence length="291" mass="32788">MDGLPMHLSATSLSPLTPPRLKLSQRAHIVSAAETFVKRAFANHDPSHDWHHVHRVRLLALSLTRSPELSTHTIDLLVVELAALFHDLVDAKYTSGSNTPWSVLSPFWINFPDPALITPQQKSLVEKIVGNVSWSKDERRRSTAHLSSADVDLQTWLNSCVEFWCVSDADRLDSIGSIGIMRCAAYSCKVNRPLYIPPNNPRMDPVPPAEQAEGYNGSAVGHFYEKLLKIKGERLYTVQARGEAERRQGVMRGFLEELDLEWLVAKQGSELALLEVEEEEEEEGEEEDRQK</sequence>
<dbReference type="AlphaFoldDB" id="A0A127ZKS6"/>
<dbReference type="InterPro" id="IPR003607">
    <property type="entry name" value="HD/PDEase_dom"/>
</dbReference>
<dbReference type="EMBL" id="LK056694">
    <property type="protein sequence ID" value="CDU26293.1"/>
    <property type="molecule type" value="Genomic_DNA"/>
</dbReference>